<gene>
    <name evidence="3" type="primary">20345351</name>
    <name evidence="2" type="ORF">GGTG_04893</name>
</gene>
<dbReference type="Proteomes" id="UP000006039">
    <property type="component" value="Unassembled WGS sequence"/>
</dbReference>
<feature type="region of interest" description="Disordered" evidence="1">
    <location>
        <begin position="95"/>
        <end position="141"/>
    </location>
</feature>
<feature type="region of interest" description="Disordered" evidence="1">
    <location>
        <begin position="249"/>
        <end position="292"/>
    </location>
</feature>
<dbReference type="VEuPathDB" id="FungiDB:GGTG_04893"/>
<dbReference type="RefSeq" id="XP_009220955.1">
    <property type="nucleotide sequence ID" value="XM_009222691.1"/>
</dbReference>
<name>J3NUD7_GAET3</name>
<evidence type="ECO:0000256" key="1">
    <source>
        <dbReference type="SAM" id="MobiDB-lite"/>
    </source>
</evidence>
<feature type="compositionally biased region" description="Polar residues" evidence="1">
    <location>
        <begin position="107"/>
        <end position="126"/>
    </location>
</feature>
<evidence type="ECO:0000313" key="3">
    <source>
        <dbReference type="EnsemblFungi" id="EJT79810"/>
    </source>
</evidence>
<feature type="region of interest" description="Disordered" evidence="1">
    <location>
        <begin position="184"/>
        <end position="203"/>
    </location>
</feature>
<keyword evidence="4" id="KW-1185">Reference proteome</keyword>
<reference evidence="3" key="4">
    <citation type="journal article" date="2015" name="G3 (Bethesda)">
        <title>Genome sequences of three phytopathogenic species of the Magnaporthaceae family of fungi.</title>
        <authorList>
            <person name="Okagaki L.H."/>
            <person name="Nunes C.C."/>
            <person name="Sailsbery J."/>
            <person name="Clay B."/>
            <person name="Brown D."/>
            <person name="John T."/>
            <person name="Oh Y."/>
            <person name="Young N."/>
            <person name="Fitzgerald M."/>
            <person name="Haas B.J."/>
            <person name="Zeng Q."/>
            <person name="Young S."/>
            <person name="Adiconis X."/>
            <person name="Fan L."/>
            <person name="Levin J.Z."/>
            <person name="Mitchell T.K."/>
            <person name="Okubara P.A."/>
            <person name="Farman M.L."/>
            <person name="Kohn L.M."/>
            <person name="Birren B."/>
            <person name="Ma L.-J."/>
            <person name="Dean R.A."/>
        </authorList>
    </citation>
    <scope>NUCLEOTIDE SEQUENCE</scope>
    <source>
        <strain evidence="3">R3-111a-1</strain>
    </source>
</reference>
<evidence type="ECO:0000313" key="4">
    <source>
        <dbReference type="Proteomes" id="UP000006039"/>
    </source>
</evidence>
<reference evidence="4" key="1">
    <citation type="submission" date="2010-07" db="EMBL/GenBank/DDBJ databases">
        <title>The genome sequence of Gaeumannomyces graminis var. tritici strain R3-111a-1.</title>
        <authorList>
            <consortium name="The Broad Institute Genome Sequencing Platform"/>
            <person name="Ma L.-J."/>
            <person name="Dead R."/>
            <person name="Young S."/>
            <person name="Zeng Q."/>
            <person name="Koehrsen M."/>
            <person name="Alvarado L."/>
            <person name="Berlin A."/>
            <person name="Chapman S.B."/>
            <person name="Chen Z."/>
            <person name="Freedman E."/>
            <person name="Gellesch M."/>
            <person name="Goldberg J."/>
            <person name="Griggs A."/>
            <person name="Gujja S."/>
            <person name="Heilman E.R."/>
            <person name="Heiman D."/>
            <person name="Hepburn T."/>
            <person name="Howarth C."/>
            <person name="Jen D."/>
            <person name="Larson L."/>
            <person name="Mehta T."/>
            <person name="Neiman D."/>
            <person name="Pearson M."/>
            <person name="Roberts A."/>
            <person name="Saif S."/>
            <person name="Shea T."/>
            <person name="Shenoy N."/>
            <person name="Sisk P."/>
            <person name="Stolte C."/>
            <person name="Sykes S."/>
            <person name="Walk T."/>
            <person name="White J."/>
            <person name="Yandava C."/>
            <person name="Haas B."/>
            <person name="Nusbaum C."/>
            <person name="Birren B."/>
        </authorList>
    </citation>
    <scope>NUCLEOTIDE SEQUENCE [LARGE SCALE GENOMIC DNA]</scope>
    <source>
        <strain evidence="4">R3-111a-1</strain>
    </source>
</reference>
<dbReference type="AlphaFoldDB" id="J3NUD7"/>
<accession>J3NUD7</accession>
<reference evidence="3" key="5">
    <citation type="submission" date="2018-04" db="UniProtKB">
        <authorList>
            <consortium name="EnsemblFungi"/>
        </authorList>
    </citation>
    <scope>IDENTIFICATION</scope>
    <source>
        <strain evidence="3">R3-111a-1</strain>
    </source>
</reference>
<dbReference type="EnsemblFungi" id="EJT79810">
    <property type="protein sequence ID" value="EJT79810"/>
    <property type="gene ID" value="GGTG_04893"/>
</dbReference>
<dbReference type="EMBL" id="GL385396">
    <property type="protein sequence ID" value="EJT79810.1"/>
    <property type="molecule type" value="Genomic_DNA"/>
</dbReference>
<reference evidence="2" key="2">
    <citation type="submission" date="2010-07" db="EMBL/GenBank/DDBJ databases">
        <authorList>
            <consortium name="The Broad Institute Genome Sequencing Platform"/>
            <consortium name="Broad Institute Genome Sequencing Center for Infectious Disease"/>
            <person name="Ma L.-J."/>
            <person name="Dead R."/>
            <person name="Young S."/>
            <person name="Zeng Q."/>
            <person name="Koehrsen M."/>
            <person name="Alvarado L."/>
            <person name="Berlin A."/>
            <person name="Chapman S.B."/>
            <person name="Chen Z."/>
            <person name="Freedman E."/>
            <person name="Gellesch M."/>
            <person name="Goldberg J."/>
            <person name="Griggs A."/>
            <person name="Gujja S."/>
            <person name="Heilman E.R."/>
            <person name="Heiman D."/>
            <person name="Hepburn T."/>
            <person name="Howarth C."/>
            <person name="Jen D."/>
            <person name="Larson L."/>
            <person name="Mehta T."/>
            <person name="Neiman D."/>
            <person name="Pearson M."/>
            <person name="Roberts A."/>
            <person name="Saif S."/>
            <person name="Shea T."/>
            <person name="Shenoy N."/>
            <person name="Sisk P."/>
            <person name="Stolte C."/>
            <person name="Sykes S."/>
            <person name="Walk T."/>
            <person name="White J."/>
            <person name="Yandava C."/>
            <person name="Haas B."/>
            <person name="Nusbaum C."/>
            <person name="Birren B."/>
        </authorList>
    </citation>
    <scope>NUCLEOTIDE SEQUENCE</scope>
    <source>
        <strain evidence="2">R3-111a-1</strain>
    </source>
</reference>
<protein>
    <submittedName>
        <fullName evidence="2 3">Uncharacterized protein</fullName>
    </submittedName>
</protein>
<organism evidence="2">
    <name type="scientific">Gaeumannomyces tritici (strain R3-111a-1)</name>
    <name type="common">Wheat and barley take-all root rot fungus</name>
    <name type="synonym">Gaeumannomyces graminis var. tritici</name>
    <dbReference type="NCBI Taxonomy" id="644352"/>
    <lineage>
        <taxon>Eukaryota</taxon>
        <taxon>Fungi</taxon>
        <taxon>Dikarya</taxon>
        <taxon>Ascomycota</taxon>
        <taxon>Pezizomycotina</taxon>
        <taxon>Sordariomycetes</taxon>
        <taxon>Sordariomycetidae</taxon>
        <taxon>Magnaporthales</taxon>
        <taxon>Magnaporthaceae</taxon>
        <taxon>Gaeumannomyces</taxon>
    </lineage>
</organism>
<dbReference type="GeneID" id="20345351"/>
<sequence length="292" mass="30920">MVMNSVHELPPNLPLINSRLGDRRQRAFPIQTIGMALTGRCLYLPILTARSGECGVTPKAPLPPWGVQRGYGRRDGPVGSAVPPAGSCSALAARMAAMGQERETKGRPSSTTSANEVAAPGTSSADGSWREGTAPREEHSRYGVRVYSQSEAQTCRASTAHVVLADNRHHHACTRSSRIPPLVGVSVGRPPKSQSVPSEAGWDRSWSPLGPWLPAWAGFVSTHQKRKTEKEKAFSPFGPTALALRPKRFPTGWAPASQPPVASCHQAGSAHPGAKSPGSSFRAGGLSYVPSA</sequence>
<proteinExistence type="predicted"/>
<reference evidence="2" key="3">
    <citation type="submission" date="2010-09" db="EMBL/GenBank/DDBJ databases">
        <title>Annotation of Gaeumannomyces graminis var. tritici R3-111a-1.</title>
        <authorList>
            <consortium name="The Broad Institute Genome Sequencing Platform"/>
            <person name="Ma L.-J."/>
            <person name="Dead R."/>
            <person name="Young S.K."/>
            <person name="Zeng Q."/>
            <person name="Gargeya S."/>
            <person name="Fitzgerald M."/>
            <person name="Haas B."/>
            <person name="Abouelleil A."/>
            <person name="Alvarado L."/>
            <person name="Arachchi H.M."/>
            <person name="Berlin A."/>
            <person name="Brown A."/>
            <person name="Chapman S.B."/>
            <person name="Chen Z."/>
            <person name="Dunbar C."/>
            <person name="Freedman E."/>
            <person name="Gearin G."/>
            <person name="Gellesch M."/>
            <person name="Goldberg J."/>
            <person name="Griggs A."/>
            <person name="Gujja S."/>
            <person name="Heiman D."/>
            <person name="Howarth C."/>
            <person name="Larson L."/>
            <person name="Lui A."/>
            <person name="MacDonald P.J.P."/>
            <person name="Mehta T."/>
            <person name="Montmayeur A."/>
            <person name="Murphy C."/>
            <person name="Neiman D."/>
            <person name="Pearson M."/>
            <person name="Priest M."/>
            <person name="Roberts A."/>
            <person name="Saif S."/>
            <person name="Shea T."/>
            <person name="Shenoy N."/>
            <person name="Sisk P."/>
            <person name="Stolte C."/>
            <person name="Sykes S."/>
            <person name="Yandava C."/>
            <person name="Wortman J."/>
            <person name="Nusbaum C."/>
            <person name="Birren B."/>
        </authorList>
    </citation>
    <scope>NUCLEOTIDE SEQUENCE</scope>
    <source>
        <strain evidence="2">R3-111a-1</strain>
    </source>
</reference>
<evidence type="ECO:0000313" key="2">
    <source>
        <dbReference type="EMBL" id="EJT79810.1"/>
    </source>
</evidence>
<dbReference type="HOGENOM" id="CLU_953290_0_0_1"/>